<organism evidence="2">
    <name type="scientific">Opuntia streptacantha</name>
    <name type="common">Prickly pear cactus</name>
    <name type="synonym">Opuntia cardona</name>
    <dbReference type="NCBI Taxonomy" id="393608"/>
    <lineage>
        <taxon>Eukaryota</taxon>
        <taxon>Viridiplantae</taxon>
        <taxon>Streptophyta</taxon>
        <taxon>Embryophyta</taxon>
        <taxon>Tracheophyta</taxon>
        <taxon>Spermatophyta</taxon>
        <taxon>Magnoliopsida</taxon>
        <taxon>eudicotyledons</taxon>
        <taxon>Gunneridae</taxon>
        <taxon>Pentapetalae</taxon>
        <taxon>Caryophyllales</taxon>
        <taxon>Cactineae</taxon>
        <taxon>Cactaceae</taxon>
        <taxon>Opuntioideae</taxon>
        <taxon>Opuntia</taxon>
    </lineage>
</organism>
<proteinExistence type="predicted"/>
<sequence length="122" mass="13600">MKNKPPLTLQVHSYRPEPLMAAKTLVSVYPSEELSFPTISYLISTLANLGYFPFQKLRCRARRQTSVPKSKSNSQSQTVILLGPMSLQGMNFKKGMAGRKSNHISQLKCSPEPHSLQLQPVG</sequence>
<accession>A0A7C9E628</accession>
<evidence type="ECO:0000256" key="1">
    <source>
        <dbReference type="SAM" id="MobiDB-lite"/>
    </source>
</evidence>
<protein>
    <submittedName>
        <fullName evidence="2">Uncharacterized protein</fullName>
    </submittedName>
</protein>
<dbReference type="AlphaFoldDB" id="A0A7C9E628"/>
<name>A0A7C9E628_OPUST</name>
<dbReference type="EMBL" id="GISG01194865">
    <property type="protein sequence ID" value="MBA4657143.1"/>
    <property type="molecule type" value="Transcribed_RNA"/>
</dbReference>
<feature type="region of interest" description="Disordered" evidence="1">
    <location>
        <begin position="99"/>
        <end position="122"/>
    </location>
</feature>
<reference evidence="2" key="2">
    <citation type="submission" date="2020-07" db="EMBL/GenBank/DDBJ databases">
        <authorList>
            <person name="Vera ALvarez R."/>
            <person name="Arias-Moreno D.M."/>
            <person name="Jimenez-Jacinto V."/>
            <person name="Jimenez-Bremont J.F."/>
            <person name="Swaminathan K."/>
            <person name="Moose S.P."/>
            <person name="Guerrero-Gonzalez M.L."/>
            <person name="Marino-Ramirez L."/>
            <person name="Landsman D."/>
            <person name="Rodriguez-Kessler M."/>
            <person name="Delgado-Sanchez P."/>
        </authorList>
    </citation>
    <scope>NUCLEOTIDE SEQUENCE</scope>
    <source>
        <tissue evidence="2">Cladode</tissue>
    </source>
</reference>
<reference evidence="2" key="1">
    <citation type="journal article" date="2013" name="J. Plant Res.">
        <title>Effect of fungi and light on seed germination of three Opuntia species from semiarid lands of central Mexico.</title>
        <authorList>
            <person name="Delgado-Sanchez P."/>
            <person name="Jimenez-Bremont J.F."/>
            <person name="Guerrero-Gonzalez Mde L."/>
            <person name="Flores J."/>
        </authorList>
    </citation>
    <scope>NUCLEOTIDE SEQUENCE</scope>
    <source>
        <tissue evidence="2">Cladode</tissue>
    </source>
</reference>
<evidence type="ECO:0000313" key="2">
    <source>
        <dbReference type="EMBL" id="MBA4657143.1"/>
    </source>
</evidence>